<dbReference type="Pfam" id="PF26360">
    <property type="entry name" value="MIB_M1"/>
    <property type="match status" value="1"/>
</dbReference>
<comment type="caution">
    <text evidence="3">The sequence shown here is derived from an EMBL/GenBank/DDBJ whole genome shotgun (WGS) entry which is preliminary data.</text>
</comment>
<accession>A0ABX4H5J2</accession>
<evidence type="ECO:0000256" key="1">
    <source>
        <dbReference type="SAM" id="MobiDB-lite"/>
    </source>
</evidence>
<feature type="domain" description="IgG-blocking virulence" evidence="2">
    <location>
        <begin position="387"/>
        <end position="553"/>
    </location>
</feature>
<feature type="compositionally biased region" description="Basic and acidic residues" evidence="1">
    <location>
        <begin position="93"/>
        <end position="103"/>
    </location>
</feature>
<organism evidence="3 4">
    <name type="scientific">Mycoplasmopsis agassizii</name>
    <dbReference type="NCBI Taxonomy" id="33922"/>
    <lineage>
        <taxon>Bacteria</taxon>
        <taxon>Bacillati</taxon>
        <taxon>Mycoplasmatota</taxon>
        <taxon>Mycoplasmoidales</taxon>
        <taxon>Metamycoplasmataceae</taxon>
        <taxon>Mycoplasmopsis</taxon>
    </lineage>
</organism>
<evidence type="ECO:0000259" key="2">
    <source>
        <dbReference type="Pfam" id="PF26360"/>
    </source>
</evidence>
<keyword evidence="4" id="KW-1185">Reference proteome</keyword>
<feature type="compositionally biased region" description="Pro residues" evidence="1">
    <location>
        <begin position="118"/>
        <end position="128"/>
    </location>
</feature>
<dbReference type="InterPro" id="IPR030942">
    <property type="entry name" value="Mycoplas_M_dom"/>
</dbReference>
<sequence>MKLKSKIIIALSLATIAAVGGTTAGLVVGLNRQEDSKTGVDFNSLASAKKIDYDKALSDDEVRMKEVTPPDKPEDPTPPTPTPTPEPEPEPAPDPKKETKEPEVVQLPSEPEPEKEVPPLPTPTPTPPKVEEPKNTPPIAISGTSSNKVLTQAELIELITDKGESAALAKGYTTQGGVGTNRRREGKNSGVSQPDKFDYESLSAGSQDSAVVLAALVRAGVTIENLPTLTEPVSLETLNKLRENALRFTGQKILNLTEEDKKKLLEEFNETLWISVGDNINKARVTMNDIQSLKEKAKNGTLTANEKNVYDSVKERIENVIKNRPGTYNSSIKSFDDVKPKTSFTADEIKILEIGQLPDSLRPDGSFGGTFQNRAQFVNEVQFNTTRANMSRFLKIESNWERTWDSIMGLDFKAWKGEGTNSGYDKSNPIAIPGYDGIAHLLEYTNLRDSNDNEKRYIIEVTRVDKLGSVNDLVKEAQKLMKNQFGSGLAIRNINTSNMEKAAETVKNMPNFIKSLTLFYDSDNPKAIHALIDNPNFNTSDKTLVELNVYTDISTRIDDRNNAVERTTTLTRIDPRVYQRVNPTAYDYKFNTIFLTMGIAKPTTRREIGEIMRYVYVTARTRREFQGEMGGIGGYPTMWDFRDGGNMYEFNNVQIPNIPNFTAFTKVTFSSLINGKAIMDMRNIQIDNSDKVQYEVGRPNVGMFYANTTPLDDPNAPTTNTLVIVGAGTSSRGIDADIRTVSNHMVRSWQFLNEIDFSDVKLTDGTLVKSNMTEAKIKSTNWPVNVRTIKLNGKTYTRGTDFTATTR</sequence>
<evidence type="ECO:0000313" key="4">
    <source>
        <dbReference type="Proteomes" id="UP000217033"/>
    </source>
</evidence>
<evidence type="ECO:0000313" key="3">
    <source>
        <dbReference type="EMBL" id="PAF55077.1"/>
    </source>
</evidence>
<feature type="region of interest" description="Disordered" evidence="1">
    <location>
        <begin position="173"/>
        <end position="194"/>
    </location>
</feature>
<gene>
    <name evidence="3" type="ORF">CJF60_00090</name>
</gene>
<protein>
    <recommendedName>
        <fullName evidence="2">IgG-blocking virulence domain-containing protein</fullName>
    </recommendedName>
</protein>
<dbReference type="RefSeq" id="WP_084232700.1">
    <property type="nucleotide sequence ID" value="NZ_FWXE01000011.1"/>
</dbReference>
<dbReference type="EMBL" id="NQMN01000001">
    <property type="protein sequence ID" value="PAF55077.1"/>
    <property type="molecule type" value="Genomic_DNA"/>
</dbReference>
<feature type="compositionally biased region" description="Pro residues" evidence="1">
    <location>
        <begin position="76"/>
        <end position="92"/>
    </location>
</feature>
<feature type="region of interest" description="Disordered" evidence="1">
    <location>
        <begin position="48"/>
        <end position="145"/>
    </location>
</feature>
<dbReference type="Proteomes" id="UP000217033">
    <property type="component" value="Unassembled WGS sequence"/>
</dbReference>
<reference evidence="3" key="1">
    <citation type="submission" date="2017-08" db="EMBL/GenBank/DDBJ databases">
        <authorList>
            <person name="Alvarez-Ponce D."/>
            <person name="Weitzman C.L."/>
            <person name="Tillett R.L."/>
            <person name="Sandmeier F.C."/>
            <person name="Tracy C.R."/>
        </authorList>
    </citation>
    <scope>NUCLEOTIDE SEQUENCE [LARGE SCALE GENOMIC DNA]</scope>
    <source>
        <strain evidence="3">PS6</strain>
    </source>
</reference>
<name>A0ABX4H5J2_9BACT</name>
<proteinExistence type="predicted"/>
<feature type="compositionally biased region" description="Basic and acidic residues" evidence="1">
    <location>
        <begin position="49"/>
        <end position="75"/>
    </location>
</feature>